<evidence type="ECO:0000313" key="1">
    <source>
        <dbReference type="EMBL" id="QJA95588.1"/>
    </source>
</evidence>
<dbReference type="EMBL" id="MT143327">
    <property type="protein sequence ID" value="QJA95588.1"/>
    <property type="molecule type" value="Genomic_DNA"/>
</dbReference>
<proteinExistence type="predicted"/>
<gene>
    <name evidence="1" type="ORF">MM415B05278_0002</name>
</gene>
<accession>A0A6M3LS95</accession>
<sequence length="294" mass="31364">MATGWTTTGSLAESLDDVRSSARIVREYEGVIPQLCDKQTLGEGIGLSWQEITYAQLTAQAVTENTDLDNPQQIADSLLTITPQVVGLETFITDRVRARISKKGYAKMGSLGQNAIQRKKDEDGLTIFASGATTASPGAGATLTSGHIASAKVNISSNATEPGNPPYYFVGHGFQIKDLFDELVAGVGTYVVDEGPTARVFQEGFRLPIAGCTVYENGNITIDSSADAIGGVFAKEGIVLVQGRSPRIVDVRNEKRGGGGYHVYHYDEYAYGERPSAAYGWVQKIVSDATAPTS</sequence>
<name>A0A6M3LS95_9ZZZZ</name>
<organism evidence="1">
    <name type="scientific">viral metagenome</name>
    <dbReference type="NCBI Taxonomy" id="1070528"/>
    <lineage>
        <taxon>unclassified sequences</taxon>
        <taxon>metagenomes</taxon>
        <taxon>organismal metagenomes</taxon>
    </lineage>
</organism>
<dbReference type="AlphaFoldDB" id="A0A6M3LS95"/>
<reference evidence="1" key="1">
    <citation type="submission" date="2020-03" db="EMBL/GenBank/DDBJ databases">
        <title>The deep terrestrial virosphere.</title>
        <authorList>
            <person name="Holmfeldt K."/>
            <person name="Nilsson E."/>
            <person name="Simone D."/>
            <person name="Lopez-Fernandez M."/>
            <person name="Wu X."/>
            <person name="de Brujin I."/>
            <person name="Lundin D."/>
            <person name="Andersson A."/>
            <person name="Bertilsson S."/>
            <person name="Dopson M."/>
        </authorList>
    </citation>
    <scope>NUCLEOTIDE SEQUENCE</scope>
    <source>
        <strain evidence="1">MM415B05278</strain>
    </source>
</reference>
<protein>
    <submittedName>
        <fullName evidence="1">Putative capsid protein</fullName>
    </submittedName>
</protein>